<dbReference type="FunCoup" id="A0A061ABP7">
    <property type="interactions" value="46"/>
</dbReference>
<evidence type="ECO:0000256" key="8">
    <source>
        <dbReference type="ARBA" id="ARBA00023049"/>
    </source>
</evidence>
<dbReference type="InterPro" id="IPR010964">
    <property type="entry name" value="M20A_pepV-rel"/>
</dbReference>
<dbReference type="SUPFAM" id="SSF55031">
    <property type="entry name" value="Bacterial exopeptidase dimerisation domain"/>
    <property type="match status" value="1"/>
</dbReference>
<evidence type="ECO:0000256" key="2">
    <source>
        <dbReference type="ARBA" id="ARBA00006247"/>
    </source>
</evidence>
<evidence type="ECO:0000256" key="4">
    <source>
        <dbReference type="ARBA" id="ARBA00022723"/>
    </source>
</evidence>
<keyword evidence="4" id="KW-0479">Metal-binding</keyword>
<dbReference type="GO" id="GO:0008777">
    <property type="term" value="F:acetylornithine deacetylase activity"/>
    <property type="evidence" value="ECO:0007669"/>
    <property type="project" value="TreeGrafter"/>
</dbReference>
<dbReference type="PATRIC" id="fig|35623.3.peg.761"/>
<dbReference type="GO" id="GO:0016805">
    <property type="term" value="F:dipeptidase activity"/>
    <property type="evidence" value="ECO:0007669"/>
    <property type="project" value="UniProtKB-KW"/>
</dbReference>
<keyword evidence="8" id="KW-0482">Metalloprotease</keyword>
<evidence type="ECO:0000313" key="10">
    <source>
        <dbReference type="Proteomes" id="UP000032434"/>
    </source>
</evidence>
<evidence type="ECO:0000256" key="7">
    <source>
        <dbReference type="ARBA" id="ARBA00022997"/>
    </source>
</evidence>
<dbReference type="STRING" id="35623.Aocu_07610"/>
<proteinExistence type="inferred from homology"/>
<dbReference type="GO" id="GO:0008270">
    <property type="term" value="F:zinc ion binding"/>
    <property type="evidence" value="ECO:0007669"/>
    <property type="project" value="InterPro"/>
</dbReference>
<dbReference type="InterPro" id="IPR002933">
    <property type="entry name" value="Peptidase_M20"/>
</dbReference>
<dbReference type="PANTHER" id="PTHR43808:SF31">
    <property type="entry name" value="N-ACETYL-L-CITRULLINE DEACETYLASE"/>
    <property type="match status" value="1"/>
</dbReference>
<dbReference type="SUPFAM" id="SSF53187">
    <property type="entry name" value="Zn-dependent exopeptidases"/>
    <property type="match status" value="1"/>
</dbReference>
<dbReference type="HOGENOM" id="CLU_031786_2_0_14"/>
<dbReference type="NCBIfam" id="TIGR01887">
    <property type="entry name" value="dipeptidaselike"/>
    <property type="match status" value="1"/>
</dbReference>
<evidence type="ECO:0000256" key="5">
    <source>
        <dbReference type="ARBA" id="ARBA00022801"/>
    </source>
</evidence>
<sequence>MSIDFKSIVLKYKEQFIKDTQDLLRINSELTTFDPNRIGAPFGEGNKAALDFMLDLAKRDGFVTENVDGYAGHIEFGTSKEYIGSMGHLDVVPAGTGWTYPPYAAEIHNNRIYARGAEDDKGPTMAVYYAMKILKDLNVELKTRIKLILGLDEESGWKCVDYYFKKHPQAPIAGFIPDADFPLIYAEKGITMTIIRGTFNQSQLLSVQGGLRANMVPESAQATLKPNLVVKNAWDQYLLDHNLKGSSSINQETMTFVVEGKSAHGSLPDDGINALHLLFKGLQVSGVKSDLVDFANKYLVLDTTGEKFKVNYTDNEMGHLTVNWGLMKTEANTFEIVLNLRYPKGVDYQKDVFEVIKKQLPEGYSLDVDHHQKLLYKDPNSKLIQTLMNIYQKHTGDLTPPISIGGGTFARATDNVVAFGPHFLDKPTYIHQKDEFIDIDDLMKALIIYTESLYELAK</sequence>
<dbReference type="AlphaFoldDB" id="A0A061ABP7"/>
<dbReference type="CDD" id="cd03888">
    <property type="entry name" value="M20_PepV"/>
    <property type="match status" value="1"/>
</dbReference>
<comment type="cofactor">
    <cofactor evidence="1">
        <name>Zn(2+)</name>
        <dbReference type="ChEBI" id="CHEBI:29105"/>
    </cofactor>
</comment>
<dbReference type="NCBIfam" id="NF005591">
    <property type="entry name" value="PRK07318.1"/>
    <property type="match status" value="1"/>
</dbReference>
<dbReference type="InterPro" id="IPR050072">
    <property type="entry name" value="Peptidase_M20A"/>
</dbReference>
<dbReference type="KEGG" id="aoc:Aocu_07610"/>
<evidence type="ECO:0000256" key="6">
    <source>
        <dbReference type="ARBA" id="ARBA00022833"/>
    </source>
</evidence>
<accession>A0A061ABP7</accession>
<dbReference type="RefSeq" id="WP_045749332.1">
    <property type="nucleotide sequence ID" value="NZ_FUZK01000001.1"/>
</dbReference>
<dbReference type="GO" id="GO:0008237">
    <property type="term" value="F:metallopeptidase activity"/>
    <property type="evidence" value="ECO:0007669"/>
    <property type="project" value="UniProtKB-KW"/>
</dbReference>
<evidence type="ECO:0000256" key="3">
    <source>
        <dbReference type="ARBA" id="ARBA00022670"/>
    </source>
</evidence>
<keyword evidence="5" id="KW-0378">Hydrolase</keyword>
<dbReference type="PANTHER" id="PTHR43808">
    <property type="entry name" value="ACETYLORNITHINE DEACETYLASE"/>
    <property type="match status" value="1"/>
</dbReference>
<gene>
    <name evidence="9" type="primary">pepV</name>
    <name evidence="9" type="ORF">Aocu_07610</name>
</gene>
<name>A0A061ABP7_9MOLU</name>
<dbReference type="InterPro" id="IPR036264">
    <property type="entry name" value="Bact_exopeptidase_dim_dom"/>
</dbReference>
<evidence type="ECO:0000313" key="9">
    <source>
        <dbReference type="EMBL" id="CDR30834.1"/>
    </source>
</evidence>
<dbReference type="Gene3D" id="3.40.630.10">
    <property type="entry name" value="Zn peptidases"/>
    <property type="match status" value="1"/>
</dbReference>
<dbReference type="Proteomes" id="UP000032434">
    <property type="component" value="Chromosome 1"/>
</dbReference>
<keyword evidence="3" id="KW-0645">Protease</keyword>
<organism evidence="9 10">
    <name type="scientific">Acholeplasma oculi</name>
    <dbReference type="NCBI Taxonomy" id="35623"/>
    <lineage>
        <taxon>Bacteria</taxon>
        <taxon>Bacillati</taxon>
        <taxon>Mycoplasmatota</taxon>
        <taxon>Mollicutes</taxon>
        <taxon>Acholeplasmatales</taxon>
        <taxon>Acholeplasmataceae</taxon>
        <taxon>Acholeplasma</taxon>
    </lineage>
</organism>
<dbReference type="Gene3D" id="3.30.70.360">
    <property type="match status" value="2"/>
</dbReference>
<dbReference type="GO" id="GO:0006526">
    <property type="term" value="P:L-arginine biosynthetic process"/>
    <property type="evidence" value="ECO:0007669"/>
    <property type="project" value="TreeGrafter"/>
</dbReference>
<comment type="similarity">
    <text evidence="2">Belongs to the peptidase M20A family.</text>
</comment>
<dbReference type="Pfam" id="PF01546">
    <property type="entry name" value="Peptidase_M20"/>
    <property type="match status" value="1"/>
</dbReference>
<dbReference type="GO" id="GO:0006508">
    <property type="term" value="P:proteolysis"/>
    <property type="evidence" value="ECO:0007669"/>
    <property type="project" value="UniProtKB-KW"/>
</dbReference>
<reference evidence="10" key="1">
    <citation type="submission" date="2014-05" db="EMBL/GenBank/DDBJ databases">
        <authorList>
            <person name="Kube M."/>
        </authorList>
    </citation>
    <scope>NUCLEOTIDE SEQUENCE [LARGE SCALE GENOMIC DNA]</scope>
</reference>
<keyword evidence="10" id="KW-1185">Reference proteome</keyword>
<protein>
    <submittedName>
        <fullName evidence="9">Dipeptidase PepV</fullName>
    </submittedName>
</protein>
<keyword evidence="6" id="KW-0862">Zinc</keyword>
<dbReference type="InParanoid" id="A0A061ABP7"/>
<dbReference type="EMBL" id="LK028559">
    <property type="protein sequence ID" value="CDR30834.1"/>
    <property type="molecule type" value="Genomic_DNA"/>
</dbReference>
<keyword evidence="7" id="KW-0224">Dipeptidase</keyword>
<evidence type="ECO:0000256" key="1">
    <source>
        <dbReference type="ARBA" id="ARBA00001947"/>
    </source>
</evidence>